<gene>
    <name evidence="9" type="ORF">U27_06073</name>
</gene>
<dbReference type="GO" id="GO:0009252">
    <property type="term" value="P:peptidoglycan biosynthetic process"/>
    <property type="evidence" value="ECO:0007669"/>
    <property type="project" value="UniProtKB-UniPathway"/>
</dbReference>
<dbReference type="UniPathway" id="UPA00219"/>
<dbReference type="EMBL" id="DF820469">
    <property type="protein sequence ID" value="GAK59097.1"/>
    <property type="molecule type" value="Genomic_DNA"/>
</dbReference>
<dbReference type="AlphaFoldDB" id="A0A081C3E2"/>
<feature type="domain" description="L,D-TPase catalytic" evidence="8">
    <location>
        <begin position="45"/>
        <end position="210"/>
    </location>
</feature>
<organism evidence="9">
    <name type="scientific">Vecturithrix granuli</name>
    <dbReference type="NCBI Taxonomy" id="1499967"/>
    <lineage>
        <taxon>Bacteria</taxon>
        <taxon>Candidatus Moduliflexota</taxon>
        <taxon>Candidatus Vecturitrichia</taxon>
        <taxon>Candidatus Vecturitrichales</taxon>
        <taxon>Candidatus Vecturitrichaceae</taxon>
        <taxon>Candidatus Vecturithrix</taxon>
    </lineage>
</organism>
<evidence type="ECO:0000256" key="2">
    <source>
        <dbReference type="ARBA" id="ARBA00022679"/>
    </source>
</evidence>
<evidence type="ECO:0000256" key="3">
    <source>
        <dbReference type="ARBA" id="ARBA00022960"/>
    </source>
</evidence>
<comment type="pathway">
    <text evidence="1 6">Cell wall biogenesis; peptidoglycan biosynthesis.</text>
</comment>
<evidence type="ECO:0000256" key="1">
    <source>
        <dbReference type="ARBA" id="ARBA00004752"/>
    </source>
</evidence>
<dbReference type="GO" id="GO:0016740">
    <property type="term" value="F:transferase activity"/>
    <property type="evidence" value="ECO:0007669"/>
    <property type="project" value="UniProtKB-KW"/>
</dbReference>
<dbReference type="InterPro" id="IPR038063">
    <property type="entry name" value="Transpep_catalytic_dom"/>
</dbReference>
<keyword evidence="7" id="KW-1133">Transmembrane helix</keyword>
<keyword evidence="3 6" id="KW-0133">Cell shape</keyword>
<keyword evidence="5 6" id="KW-0961">Cell wall biogenesis/degradation</keyword>
<accession>A0A081C3E2</accession>
<name>A0A081C3E2_VECG1</name>
<evidence type="ECO:0000259" key="8">
    <source>
        <dbReference type="PROSITE" id="PS52029"/>
    </source>
</evidence>
<dbReference type="GO" id="GO:0071555">
    <property type="term" value="P:cell wall organization"/>
    <property type="evidence" value="ECO:0007669"/>
    <property type="project" value="UniProtKB-UniRule"/>
</dbReference>
<reference evidence="9" key="1">
    <citation type="journal article" date="2015" name="PeerJ">
        <title>First genomic representation of candidate bacterial phylum KSB3 points to enhanced environmental sensing as a trigger of wastewater bulking.</title>
        <authorList>
            <person name="Sekiguchi Y."/>
            <person name="Ohashi A."/>
            <person name="Parks D.H."/>
            <person name="Yamauchi T."/>
            <person name="Tyson G.W."/>
            <person name="Hugenholtz P."/>
        </authorList>
    </citation>
    <scope>NUCLEOTIDE SEQUENCE [LARGE SCALE GENOMIC DNA]</scope>
</reference>
<dbReference type="Pfam" id="PF03734">
    <property type="entry name" value="YkuD"/>
    <property type="match status" value="1"/>
</dbReference>
<evidence type="ECO:0000256" key="7">
    <source>
        <dbReference type="SAM" id="Phobius"/>
    </source>
</evidence>
<dbReference type="SUPFAM" id="SSF141523">
    <property type="entry name" value="L,D-transpeptidase catalytic domain-like"/>
    <property type="match status" value="1"/>
</dbReference>
<evidence type="ECO:0000256" key="5">
    <source>
        <dbReference type="ARBA" id="ARBA00023316"/>
    </source>
</evidence>
<dbReference type="InterPro" id="IPR005490">
    <property type="entry name" value="LD_TPept_cat_dom"/>
</dbReference>
<feature type="active site" description="Proton donor/acceptor" evidence="6">
    <location>
        <position position="161"/>
    </location>
</feature>
<protein>
    <recommendedName>
        <fullName evidence="8">L,D-TPase catalytic domain-containing protein</fullName>
    </recommendedName>
</protein>
<keyword evidence="2" id="KW-0808">Transferase</keyword>
<dbReference type="GO" id="GO:0008360">
    <property type="term" value="P:regulation of cell shape"/>
    <property type="evidence" value="ECO:0007669"/>
    <property type="project" value="UniProtKB-UniRule"/>
</dbReference>
<feature type="active site" description="Nucleophile" evidence="6">
    <location>
        <position position="177"/>
    </location>
</feature>
<dbReference type="HOGENOM" id="CLU_902124_0_0_0"/>
<keyword evidence="10" id="KW-1185">Reference proteome</keyword>
<keyword evidence="7" id="KW-0472">Membrane</keyword>
<dbReference type="Proteomes" id="UP000030661">
    <property type="component" value="Unassembled WGS sequence"/>
</dbReference>
<evidence type="ECO:0000256" key="6">
    <source>
        <dbReference type="PROSITE-ProRule" id="PRU01373"/>
    </source>
</evidence>
<dbReference type="CDD" id="cd16913">
    <property type="entry name" value="YkuD_like"/>
    <property type="match status" value="1"/>
</dbReference>
<keyword evidence="4 6" id="KW-0573">Peptidoglycan synthesis</keyword>
<evidence type="ECO:0000256" key="4">
    <source>
        <dbReference type="ARBA" id="ARBA00022984"/>
    </source>
</evidence>
<proteinExistence type="predicted"/>
<dbReference type="STRING" id="1499967.U27_06073"/>
<feature type="transmembrane region" description="Helical" evidence="7">
    <location>
        <begin position="12"/>
        <end position="33"/>
    </location>
</feature>
<keyword evidence="7" id="KW-0812">Transmembrane</keyword>
<sequence length="308" mass="35986">MRRVENMQRSYCLIVRIVLRVCMLFSVHAGIFLTCSWAQQPILQQLVYLNIPAYNLNLYTQYADQRWERLSVPVGVGRAADRKYQTPTGQGELYVKATGVTFEYGSQNPKELVGKTITHSNTFDKNTLKPITMKMPNDMKSIFMRINSDIDAQFHTRFVLHETTDWYTVGTPASNGCIRIDREDMHRLYAALAPSVYEGPLPQSVPITIYYDVAEYYPEQKMMVLHANIYNRQVDYVYEILHDLQEAGIDTRLMNMPALVEIVNQAEQQFHQALHTIQSRLKKAPFDRLIKDHEKQLLHFTFYLRFQY</sequence>
<dbReference type="PROSITE" id="PS52029">
    <property type="entry name" value="LD_TPASE"/>
    <property type="match status" value="1"/>
</dbReference>
<evidence type="ECO:0000313" key="10">
    <source>
        <dbReference type="Proteomes" id="UP000030661"/>
    </source>
</evidence>
<evidence type="ECO:0000313" key="9">
    <source>
        <dbReference type="EMBL" id="GAK59097.1"/>
    </source>
</evidence>
<dbReference type="Gene3D" id="2.40.440.10">
    <property type="entry name" value="L,D-transpeptidase catalytic domain-like"/>
    <property type="match status" value="1"/>
</dbReference>